<feature type="region of interest" description="Disordered" evidence="1">
    <location>
        <begin position="134"/>
        <end position="168"/>
    </location>
</feature>
<dbReference type="EMBL" id="OX459939">
    <property type="protein sequence ID" value="CAI9170086.1"/>
    <property type="molecule type" value="Genomic_DNA"/>
</dbReference>
<gene>
    <name evidence="2" type="ORF">MRATA1EN1_LOCUS19048</name>
</gene>
<organism evidence="2 3">
    <name type="scientific">Rangifer tarandus platyrhynchus</name>
    <name type="common">Svalbard reindeer</name>
    <dbReference type="NCBI Taxonomy" id="3082113"/>
    <lineage>
        <taxon>Eukaryota</taxon>
        <taxon>Metazoa</taxon>
        <taxon>Chordata</taxon>
        <taxon>Craniata</taxon>
        <taxon>Vertebrata</taxon>
        <taxon>Euteleostomi</taxon>
        <taxon>Mammalia</taxon>
        <taxon>Eutheria</taxon>
        <taxon>Laurasiatheria</taxon>
        <taxon>Artiodactyla</taxon>
        <taxon>Ruminantia</taxon>
        <taxon>Pecora</taxon>
        <taxon>Cervidae</taxon>
        <taxon>Odocoileinae</taxon>
        <taxon>Rangifer</taxon>
    </lineage>
</organism>
<accession>A0ABN8ZD04</accession>
<proteinExistence type="predicted"/>
<protein>
    <submittedName>
        <fullName evidence="2">Uncharacterized protein</fullName>
    </submittedName>
</protein>
<keyword evidence="3" id="KW-1185">Reference proteome</keyword>
<reference evidence="2" key="1">
    <citation type="submission" date="2023-04" db="EMBL/GenBank/DDBJ databases">
        <authorList>
            <consortium name="ELIXIR-Norway"/>
        </authorList>
    </citation>
    <scope>NUCLEOTIDE SEQUENCE [LARGE SCALE GENOMIC DNA]</scope>
</reference>
<evidence type="ECO:0000313" key="2">
    <source>
        <dbReference type="EMBL" id="CAI9170086.1"/>
    </source>
</evidence>
<sequence length="275" mass="29735">MVGRQESGHWGPGALSIGKNTGPPAAYRARPHSHSPRASTQPDASNKPDHFGTAPAPSTQPEPRRGERAATSNREAPDSPLSARGCTARPGGSLHNPPGLQRPWGWGGPGGGTRWEHRLPPTRATPGLAALLLHHRPPKYPSPHHRPPRGTPSPAHLRPTRASPDSPRLRKDNWVWAVLRTWSGAQVDPMKELGRRREGVGGAGFWPLGFSGSWGSQCCGETNMVSSSEAWLRRESGAGIIWNGSWFGDRRDGRDAEPACGRRVWASPLVVDVEE</sequence>
<feature type="compositionally biased region" description="Basic residues" evidence="1">
    <location>
        <begin position="134"/>
        <end position="148"/>
    </location>
</feature>
<name>A0ABN8ZD04_RANTA</name>
<dbReference type="Proteomes" id="UP001176941">
    <property type="component" value="Chromosome 3"/>
</dbReference>
<evidence type="ECO:0000256" key="1">
    <source>
        <dbReference type="SAM" id="MobiDB-lite"/>
    </source>
</evidence>
<feature type="region of interest" description="Disordered" evidence="1">
    <location>
        <begin position="1"/>
        <end position="122"/>
    </location>
</feature>
<evidence type="ECO:0000313" key="3">
    <source>
        <dbReference type="Proteomes" id="UP001176941"/>
    </source>
</evidence>